<dbReference type="Gene3D" id="1.20.120.1220">
    <property type="match status" value="1"/>
</dbReference>
<dbReference type="Proteomes" id="UP001262754">
    <property type="component" value="Unassembled WGS sequence"/>
</dbReference>
<dbReference type="Pfam" id="PF01478">
    <property type="entry name" value="Peptidase_A24"/>
    <property type="match status" value="1"/>
</dbReference>
<organism evidence="3 4">
    <name type="scientific">Caulobacter rhizosphaerae</name>
    <dbReference type="NCBI Taxonomy" id="2010972"/>
    <lineage>
        <taxon>Bacteria</taxon>
        <taxon>Pseudomonadati</taxon>
        <taxon>Pseudomonadota</taxon>
        <taxon>Alphaproteobacteria</taxon>
        <taxon>Caulobacterales</taxon>
        <taxon>Caulobacteraceae</taxon>
        <taxon>Caulobacter</taxon>
    </lineage>
</organism>
<feature type="transmembrane region" description="Helical" evidence="1">
    <location>
        <begin position="31"/>
        <end position="49"/>
    </location>
</feature>
<keyword evidence="1" id="KW-1133">Transmembrane helix</keyword>
<reference evidence="3 4" key="1">
    <citation type="submission" date="2023-07" db="EMBL/GenBank/DDBJ databases">
        <title>Sorghum-associated microbial communities from plants grown in Nebraska, USA.</title>
        <authorList>
            <person name="Schachtman D."/>
        </authorList>
    </citation>
    <scope>NUCLEOTIDE SEQUENCE [LARGE SCALE GENOMIC DNA]</scope>
    <source>
        <strain evidence="3 4">DS2154</strain>
    </source>
</reference>
<dbReference type="EMBL" id="JAVDRL010000011">
    <property type="protein sequence ID" value="MDR6533053.1"/>
    <property type="molecule type" value="Genomic_DNA"/>
</dbReference>
<protein>
    <submittedName>
        <fullName evidence="3">Prepilin peptidase CpaA</fullName>
        <ecNumber evidence="3">3.4.23.43</ecNumber>
    </submittedName>
</protein>
<dbReference type="GO" id="GO:0004190">
    <property type="term" value="F:aspartic-type endopeptidase activity"/>
    <property type="evidence" value="ECO:0007669"/>
    <property type="project" value="UniProtKB-EC"/>
</dbReference>
<dbReference type="RefSeq" id="WP_163228609.1">
    <property type="nucleotide sequence ID" value="NZ_BMLD01000009.1"/>
</dbReference>
<sequence>METDYGRLIWAGAYAGLLLIAAGSDAWSRRIPNWSVLAMAGLFLVGLPFGWPVASWAACLGAMALALAIGFPMFAARLVGAGDVKLLAAAALFMGLDHLLLLFVATAMAGGALALLALTARPYAPALAAAGWPRLRPGVPYGVAIAAGAIYAGWNAGLFTLTQHLVRIDLGP</sequence>
<feature type="transmembrane region" description="Helical" evidence="1">
    <location>
        <begin position="6"/>
        <end position="24"/>
    </location>
</feature>
<gene>
    <name evidence="3" type="ORF">J2800_003814</name>
</gene>
<dbReference type="InterPro" id="IPR000045">
    <property type="entry name" value="Prepilin_IV_endopep_pep"/>
</dbReference>
<dbReference type="EC" id="3.4.23.43" evidence="3"/>
<keyword evidence="1" id="KW-0812">Transmembrane</keyword>
<proteinExistence type="predicted"/>
<feature type="transmembrane region" description="Helical" evidence="1">
    <location>
        <begin position="55"/>
        <end position="74"/>
    </location>
</feature>
<feature type="transmembrane region" description="Helical" evidence="1">
    <location>
        <begin position="139"/>
        <end position="161"/>
    </location>
</feature>
<evidence type="ECO:0000256" key="1">
    <source>
        <dbReference type="SAM" id="Phobius"/>
    </source>
</evidence>
<comment type="caution">
    <text evidence="3">The sequence shown here is derived from an EMBL/GenBank/DDBJ whole genome shotgun (WGS) entry which is preliminary data.</text>
</comment>
<feature type="domain" description="Prepilin type IV endopeptidase peptidase" evidence="2">
    <location>
        <begin position="14"/>
        <end position="115"/>
    </location>
</feature>
<evidence type="ECO:0000313" key="4">
    <source>
        <dbReference type="Proteomes" id="UP001262754"/>
    </source>
</evidence>
<feature type="transmembrane region" description="Helical" evidence="1">
    <location>
        <begin position="86"/>
        <end position="119"/>
    </location>
</feature>
<keyword evidence="4" id="KW-1185">Reference proteome</keyword>
<keyword evidence="3" id="KW-0378">Hydrolase</keyword>
<accession>A0ABU1N3Z6</accession>
<name>A0ABU1N3Z6_9CAUL</name>
<evidence type="ECO:0000259" key="2">
    <source>
        <dbReference type="Pfam" id="PF01478"/>
    </source>
</evidence>
<keyword evidence="1" id="KW-0472">Membrane</keyword>
<evidence type="ECO:0000313" key="3">
    <source>
        <dbReference type="EMBL" id="MDR6533053.1"/>
    </source>
</evidence>